<keyword evidence="3 5" id="KW-0819">tRNA processing</keyword>
<dbReference type="PANTHER" id="PTHR13767">
    <property type="entry name" value="TRNA-PSEUDOURIDINE SYNTHASE"/>
    <property type="match status" value="1"/>
</dbReference>
<feature type="region of interest" description="Disordered" evidence="6">
    <location>
        <begin position="1"/>
        <end position="25"/>
    </location>
</feature>
<protein>
    <recommendedName>
        <fullName evidence="5">tRNA pseudouridine synthase B</fullName>
        <ecNumber evidence="5">5.4.99.25</ecNumber>
    </recommendedName>
    <alternativeName>
        <fullName evidence="5">tRNA pseudouridine(55) synthase</fullName>
        <shortName evidence="5">Psi55 synthase</shortName>
    </alternativeName>
    <alternativeName>
        <fullName evidence="5">tRNA pseudouridylate synthase</fullName>
    </alternativeName>
    <alternativeName>
        <fullName evidence="5">tRNA-uridine isomerase</fullName>
    </alternativeName>
</protein>
<dbReference type="GO" id="GO:0160148">
    <property type="term" value="F:tRNA pseudouridine(55) synthase activity"/>
    <property type="evidence" value="ECO:0007669"/>
    <property type="project" value="UniProtKB-EC"/>
</dbReference>
<dbReference type="CDD" id="cd02573">
    <property type="entry name" value="PseudoU_synth_EcTruB"/>
    <property type="match status" value="1"/>
</dbReference>
<comment type="function">
    <text evidence="5">Responsible for synthesis of pseudouridine from uracil-55 in the psi GC loop of transfer RNAs.</text>
</comment>
<dbReference type="EMBL" id="JABFXE010000143">
    <property type="protein sequence ID" value="NUQ87485.1"/>
    <property type="molecule type" value="Genomic_DNA"/>
</dbReference>
<evidence type="ECO:0000259" key="7">
    <source>
        <dbReference type="Pfam" id="PF01509"/>
    </source>
</evidence>
<organism evidence="10 11">
    <name type="scientific">Glycomyces artemisiae</name>
    <dbReference type="NCBI Taxonomy" id="1076443"/>
    <lineage>
        <taxon>Bacteria</taxon>
        <taxon>Bacillati</taxon>
        <taxon>Actinomycetota</taxon>
        <taxon>Actinomycetes</taxon>
        <taxon>Glycomycetales</taxon>
        <taxon>Glycomycetaceae</taxon>
        <taxon>Glycomyces</taxon>
    </lineage>
</organism>
<dbReference type="GO" id="GO:0031119">
    <property type="term" value="P:tRNA pseudouridine synthesis"/>
    <property type="evidence" value="ECO:0007669"/>
    <property type="project" value="UniProtKB-UniRule"/>
</dbReference>
<dbReference type="Pfam" id="PF01509">
    <property type="entry name" value="TruB_N"/>
    <property type="match status" value="1"/>
</dbReference>
<dbReference type="PANTHER" id="PTHR13767:SF2">
    <property type="entry name" value="PSEUDOURIDYLATE SYNTHASE TRUB1"/>
    <property type="match status" value="1"/>
</dbReference>
<dbReference type="InterPro" id="IPR032819">
    <property type="entry name" value="TruB_C"/>
</dbReference>
<evidence type="ECO:0000256" key="3">
    <source>
        <dbReference type="ARBA" id="ARBA00022694"/>
    </source>
</evidence>
<feature type="active site" description="Nucleophile" evidence="5">
    <location>
        <position position="78"/>
    </location>
</feature>
<dbReference type="AlphaFoldDB" id="A0A850BZB6"/>
<comment type="caution">
    <text evidence="10">The sequence shown here is derived from an EMBL/GenBank/DDBJ whole genome shotgun (WGS) entry which is preliminary data.</text>
</comment>
<comment type="catalytic activity">
    <reaction evidence="1 5">
        <text>uridine(55) in tRNA = pseudouridine(55) in tRNA</text>
        <dbReference type="Rhea" id="RHEA:42532"/>
        <dbReference type="Rhea" id="RHEA-COMP:10101"/>
        <dbReference type="Rhea" id="RHEA-COMP:10102"/>
        <dbReference type="ChEBI" id="CHEBI:65314"/>
        <dbReference type="ChEBI" id="CHEBI:65315"/>
        <dbReference type="EC" id="5.4.99.25"/>
    </reaction>
</comment>
<name>A0A850BZB6_9ACTN</name>
<dbReference type="InterPro" id="IPR002501">
    <property type="entry name" value="PsdUridine_synth_N"/>
</dbReference>
<feature type="compositionally biased region" description="Polar residues" evidence="6">
    <location>
        <begin position="12"/>
        <end position="21"/>
    </location>
</feature>
<sequence length="335" mass="34431">MRRRRRRCAPSRNRSTATSSAPCAGGRLASTTVTAAQNGPQPGLIVVDKPQGITSHGVVARMRRICGTRKVGHGGTLDPMATGVLIVAVGKATKLLTYVSGLDKSYAATIRLGQSTVTDDAEGEVTATADASAVADAAIRAGLAAMTGEIDQVPSAVSAVKIDGQRAYKRVRDGEAVELKPRRVTIAAIEVLAIRRDGNLVDVDVDVSCSSGTYIRAIARDLGAALDVGGHLTALRRTRIGGFGLDTAATLETLAERADAGDPLGTLTMGDAAARLMPTRTATDAEAKALSYGKPLAAAGIEGRYAVLDAGGDLLAVMTEHGDTAKPETVFAAAS</sequence>
<dbReference type="Pfam" id="PF09142">
    <property type="entry name" value="TruB_C"/>
    <property type="match status" value="1"/>
</dbReference>
<dbReference type="GO" id="GO:0003723">
    <property type="term" value="F:RNA binding"/>
    <property type="evidence" value="ECO:0007669"/>
    <property type="project" value="InterPro"/>
</dbReference>
<gene>
    <name evidence="5 10" type="primary">truB</name>
    <name evidence="10" type="ORF">HOQ43_03350</name>
</gene>
<evidence type="ECO:0000256" key="6">
    <source>
        <dbReference type="SAM" id="MobiDB-lite"/>
    </source>
</evidence>
<evidence type="ECO:0000259" key="8">
    <source>
        <dbReference type="Pfam" id="PF09142"/>
    </source>
</evidence>
<feature type="domain" description="tRNA pseudouridine synthase II TruB subfamily 2 C-terminal" evidence="8">
    <location>
        <begin position="277"/>
        <end position="331"/>
    </location>
</feature>
<feature type="domain" description="tRNA pseudouridylate synthase B C-terminal" evidence="9">
    <location>
        <begin position="216"/>
        <end position="256"/>
    </location>
</feature>
<evidence type="ECO:0000313" key="11">
    <source>
        <dbReference type="Proteomes" id="UP000574690"/>
    </source>
</evidence>
<evidence type="ECO:0000256" key="5">
    <source>
        <dbReference type="HAMAP-Rule" id="MF_01080"/>
    </source>
</evidence>
<keyword evidence="4 5" id="KW-0413">Isomerase</keyword>
<evidence type="ECO:0000256" key="2">
    <source>
        <dbReference type="ARBA" id="ARBA00005642"/>
    </source>
</evidence>
<dbReference type="SUPFAM" id="SSF88697">
    <property type="entry name" value="PUA domain-like"/>
    <property type="match status" value="1"/>
</dbReference>
<proteinExistence type="inferred from homology"/>
<dbReference type="InterPro" id="IPR015947">
    <property type="entry name" value="PUA-like_sf"/>
</dbReference>
<dbReference type="SUPFAM" id="SSF55120">
    <property type="entry name" value="Pseudouridine synthase"/>
    <property type="match status" value="1"/>
</dbReference>
<accession>A0A850BZB6</accession>
<dbReference type="Proteomes" id="UP000574690">
    <property type="component" value="Unassembled WGS sequence"/>
</dbReference>
<evidence type="ECO:0000313" key="10">
    <source>
        <dbReference type="EMBL" id="NUQ87485.1"/>
    </source>
</evidence>
<dbReference type="InterPro" id="IPR020103">
    <property type="entry name" value="PsdUridine_synth_cat_dom_sf"/>
</dbReference>
<dbReference type="EC" id="5.4.99.25" evidence="5"/>
<dbReference type="GO" id="GO:1990481">
    <property type="term" value="P:mRNA pseudouridine synthesis"/>
    <property type="evidence" value="ECO:0007669"/>
    <property type="project" value="TreeGrafter"/>
</dbReference>
<reference evidence="10 11" key="1">
    <citation type="submission" date="2020-05" db="EMBL/GenBank/DDBJ databases">
        <title>DNA-SIP metagenomic assembled genomes.</title>
        <authorList>
            <person name="Yu J."/>
        </authorList>
    </citation>
    <scope>NUCLEOTIDE SEQUENCE [LARGE SCALE GENOMIC DNA]</scope>
    <source>
        <strain evidence="10">Bin5.27</strain>
    </source>
</reference>
<dbReference type="InterPro" id="IPR036974">
    <property type="entry name" value="PUA_sf"/>
</dbReference>
<feature type="domain" description="Pseudouridine synthase II N-terminal" evidence="7">
    <location>
        <begin position="63"/>
        <end position="215"/>
    </location>
</feature>
<dbReference type="FunFam" id="3.30.2350.10:FF:000011">
    <property type="entry name" value="tRNA pseudouridine synthase B"/>
    <property type="match status" value="1"/>
</dbReference>
<dbReference type="InterPro" id="IPR015225">
    <property type="entry name" value="tRNA_psdUridine_synth_fam2_C"/>
</dbReference>
<dbReference type="Gene3D" id="2.30.130.10">
    <property type="entry name" value="PUA domain"/>
    <property type="match status" value="1"/>
</dbReference>
<comment type="similarity">
    <text evidence="2 5">Belongs to the pseudouridine synthase TruB family. Type 1 subfamily.</text>
</comment>
<dbReference type="HAMAP" id="MF_01080">
    <property type="entry name" value="TruB_bact"/>
    <property type="match status" value="1"/>
</dbReference>
<evidence type="ECO:0000256" key="4">
    <source>
        <dbReference type="ARBA" id="ARBA00023235"/>
    </source>
</evidence>
<evidence type="ECO:0000259" key="9">
    <source>
        <dbReference type="Pfam" id="PF16198"/>
    </source>
</evidence>
<dbReference type="InterPro" id="IPR014780">
    <property type="entry name" value="tRNA_psdUridine_synth_TruB"/>
</dbReference>
<dbReference type="Pfam" id="PF16198">
    <property type="entry name" value="TruB_C_2"/>
    <property type="match status" value="1"/>
</dbReference>
<evidence type="ECO:0000256" key="1">
    <source>
        <dbReference type="ARBA" id="ARBA00000385"/>
    </source>
</evidence>
<dbReference type="Gene3D" id="3.30.2350.10">
    <property type="entry name" value="Pseudouridine synthase"/>
    <property type="match status" value="1"/>
</dbReference>
<dbReference type="NCBIfam" id="TIGR00431">
    <property type="entry name" value="TruB"/>
    <property type="match status" value="1"/>
</dbReference>